<dbReference type="Proteomes" id="UP000631034">
    <property type="component" value="Unassembled WGS sequence"/>
</dbReference>
<sequence>MHRINSIEDPWVCASVEDVYSLDSRMTISRVLKSYIEAGVVLPSEILHCYTPLSRLRDHNGNACARAIEAVVRSQCDREPERFGVRARREELYTWFDDVVERTRRYDSAGLPPGLDLTRFPELCDAVRRANLPAEAEITLARQAVAQALYRVRDFRRKLHILLLALEQNTVPAFEPVLDEFMSDILFLGAVVVEMLGNRANLAHAFFGILDLIDGRPDEFAIDPEEPSVRMLREAFRQGRLPVARRALFERFVREIGGRQPLSRNDPQIERALFSQLLARLVTGRGVRGGENMAIALTQRQSFRLEQGGLMGWTLSIPMVAGCLPSGMSRLRYIQSLVPARTEGRHIAACAKVVLDAVRLTDSPEEFFGDTALTPEGMAVTLDTVSRDVARLGFPEQIAGVHRHAFDSLRKRFGLRPPLELVPSVS</sequence>
<dbReference type="AlphaFoldDB" id="A0A8J6YU94"/>
<organism evidence="1 2">
    <name type="scientific">Phaeovibrio sulfidiphilus</name>
    <dbReference type="NCBI Taxonomy" id="1220600"/>
    <lineage>
        <taxon>Bacteria</taxon>
        <taxon>Pseudomonadati</taxon>
        <taxon>Pseudomonadota</taxon>
        <taxon>Alphaproteobacteria</taxon>
        <taxon>Rhodospirillales</taxon>
        <taxon>Rhodospirillaceae</taxon>
        <taxon>Phaeovibrio</taxon>
    </lineage>
</organism>
<protein>
    <submittedName>
        <fullName evidence="1">Uncharacterized protein</fullName>
    </submittedName>
</protein>
<gene>
    <name evidence="1" type="ORF">IHV25_02435</name>
</gene>
<proteinExistence type="predicted"/>
<reference evidence="1" key="1">
    <citation type="submission" date="2020-10" db="EMBL/GenBank/DDBJ databases">
        <title>Genome sequence of the unusual species of purple photosynthetic bacteria, Phaeovibrio sulfidiphilus DSM 23193, type strain.</title>
        <authorList>
            <person name="Kyndt J.A."/>
            <person name="Meyer T.E."/>
        </authorList>
    </citation>
    <scope>NUCLEOTIDE SEQUENCE</scope>
    <source>
        <strain evidence="1">DSM 23193</strain>
    </source>
</reference>
<dbReference type="RefSeq" id="WP_192533364.1">
    <property type="nucleotide sequence ID" value="NZ_JACZHT010000001.1"/>
</dbReference>
<evidence type="ECO:0000313" key="2">
    <source>
        <dbReference type="Proteomes" id="UP000631034"/>
    </source>
</evidence>
<comment type="caution">
    <text evidence="1">The sequence shown here is derived from an EMBL/GenBank/DDBJ whole genome shotgun (WGS) entry which is preliminary data.</text>
</comment>
<dbReference type="EMBL" id="JACZHT010000001">
    <property type="protein sequence ID" value="MBE1236509.1"/>
    <property type="molecule type" value="Genomic_DNA"/>
</dbReference>
<name>A0A8J6YU94_9PROT</name>
<keyword evidence="2" id="KW-1185">Reference proteome</keyword>
<accession>A0A8J6YU94</accession>
<evidence type="ECO:0000313" key="1">
    <source>
        <dbReference type="EMBL" id="MBE1236509.1"/>
    </source>
</evidence>